<name>A0ABY7VVA0_9BACT</name>
<dbReference type="EMBL" id="CP117812">
    <property type="protein sequence ID" value="WDE97642.1"/>
    <property type="molecule type" value="Genomic_DNA"/>
</dbReference>
<sequence length="128" mass="14384">MLCTQAPTKKDKLYEFIFKFKGTGQGPVTLTHQNFPSVFETKIPSTDSIVNLGILQKFEVKKQWQKAICTFKAKENPSKTLTEVLIFMVGSYQGELKIKNLSLKEINGVKSPLPPIGTIEIKNIIINI</sequence>
<protein>
    <submittedName>
        <fullName evidence="1">Uncharacterized protein</fullName>
    </submittedName>
</protein>
<reference evidence="1 2" key="1">
    <citation type="submission" date="2023-02" db="EMBL/GenBank/DDBJ databases">
        <title>Genome sequence of Lentisphaera profundi SAORIC-696.</title>
        <authorList>
            <person name="Kim e."/>
            <person name="Cho J.-C."/>
            <person name="Choi A."/>
            <person name="Kang I."/>
        </authorList>
    </citation>
    <scope>NUCLEOTIDE SEQUENCE [LARGE SCALE GENOMIC DNA]</scope>
    <source>
        <strain evidence="1 2">SAORIC-696</strain>
    </source>
</reference>
<proteinExistence type="predicted"/>
<evidence type="ECO:0000313" key="2">
    <source>
        <dbReference type="Proteomes" id="UP001214250"/>
    </source>
</evidence>
<evidence type="ECO:0000313" key="1">
    <source>
        <dbReference type="EMBL" id="WDE97642.1"/>
    </source>
</evidence>
<gene>
    <name evidence="1" type="ORF">PQO03_17585</name>
</gene>
<accession>A0ABY7VVA0</accession>
<dbReference type="Gene3D" id="2.60.120.260">
    <property type="entry name" value="Galactose-binding domain-like"/>
    <property type="match status" value="1"/>
</dbReference>
<keyword evidence="2" id="KW-1185">Reference proteome</keyword>
<dbReference type="RefSeq" id="WP_274152158.1">
    <property type="nucleotide sequence ID" value="NZ_CP117812.1"/>
</dbReference>
<organism evidence="1 2">
    <name type="scientific">Lentisphaera profundi</name>
    <dbReference type="NCBI Taxonomy" id="1658616"/>
    <lineage>
        <taxon>Bacteria</taxon>
        <taxon>Pseudomonadati</taxon>
        <taxon>Lentisphaerota</taxon>
        <taxon>Lentisphaeria</taxon>
        <taxon>Lentisphaerales</taxon>
        <taxon>Lentisphaeraceae</taxon>
        <taxon>Lentisphaera</taxon>
    </lineage>
</organism>
<dbReference type="Proteomes" id="UP001214250">
    <property type="component" value="Chromosome 2"/>
</dbReference>